<dbReference type="GO" id="GO:0051258">
    <property type="term" value="P:protein polymerization"/>
    <property type="evidence" value="ECO:0007669"/>
    <property type="project" value="UniProtKB-UniRule"/>
</dbReference>
<evidence type="ECO:0000256" key="5">
    <source>
        <dbReference type="HAMAP-Rule" id="MF_00909"/>
    </source>
</evidence>
<dbReference type="Gene3D" id="3.40.50.1440">
    <property type="entry name" value="Tubulin/FtsZ, GTPase domain"/>
    <property type="match status" value="1"/>
</dbReference>
<feature type="binding site" evidence="5">
    <location>
        <position position="142"/>
    </location>
    <ligand>
        <name>GTP</name>
        <dbReference type="ChEBI" id="CHEBI:37565"/>
    </ligand>
</feature>
<dbReference type="InterPro" id="IPR020805">
    <property type="entry name" value="Cell_div_FtsZ_CS"/>
</dbReference>
<dbReference type="GO" id="GO:0005737">
    <property type="term" value="C:cytoplasm"/>
    <property type="evidence" value="ECO:0007669"/>
    <property type="project" value="UniProtKB-SubCell"/>
</dbReference>
<comment type="subcellular location">
    <subcellularLocation>
        <location evidence="5">Cytoplasm</location>
    </subcellularLocation>
    <text evidence="5">Assembles at midcell at the inner surface of the cytoplasmic membrane.</text>
</comment>
<dbReference type="HAMAP" id="MF_00909">
    <property type="entry name" value="FtsZ"/>
    <property type="match status" value="1"/>
</dbReference>
<feature type="binding site" evidence="5">
    <location>
        <position position="138"/>
    </location>
    <ligand>
        <name>GTP</name>
        <dbReference type="ChEBI" id="CHEBI:37565"/>
    </ligand>
</feature>
<feature type="domain" description="Tubulin/FtsZ 2-layer sandwich" evidence="8">
    <location>
        <begin position="205"/>
        <end position="322"/>
    </location>
</feature>
<feature type="binding site" evidence="5">
    <location>
        <begin position="107"/>
        <end position="109"/>
    </location>
    <ligand>
        <name>GTP</name>
        <dbReference type="ChEBI" id="CHEBI:37565"/>
    </ligand>
</feature>
<dbReference type="InterPro" id="IPR003008">
    <property type="entry name" value="Tubulin_FtsZ_GTPase"/>
</dbReference>
<dbReference type="GO" id="GO:0003924">
    <property type="term" value="F:GTPase activity"/>
    <property type="evidence" value="ECO:0007669"/>
    <property type="project" value="UniProtKB-UniRule"/>
</dbReference>
<dbReference type="InterPro" id="IPR037103">
    <property type="entry name" value="Tubulin/FtsZ-like_C"/>
</dbReference>
<dbReference type="InterPro" id="IPR036525">
    <property type="entry name" value="Tubulin/FtsZ_GTPase_sf"/>
</dbReference>
<keyword evidence="3 5" id="KW-0342">GTP-binding</keyword>
<accession>A0A2K8SEI9</accession>
<dbReference type="GO" id="GO:0032153">
    <property type="term" value="C:cell division site"/>
    <property type="evidence" value="ECO:0007669"/>
    <property type="project" value="UniProtKB-UniRule"/>
</dbReference>
<dbReference type="Proteomes" id="UP000231823">
    <property type="component" value="Chromosome"/>
</dbReference>
<keyword evidence="5" id="KW-0963">Cytoplasm</keyword>
<keyword evidence="5" id="KW-0131">Cell cycle</keyword>
<dbReference type="AlphaFoldDB" id="A0A2K8SEI9"/>
<proteinExistence type="inferred from homology"/>
<dbReference type="SUPFAM" id="SSF52490">
    <property type="entry name" value="Tubulin nucleotide-binding domain-like"/>
    <property type="match status" value="1"/>
</dbReference>
<dbReference type="InterPro" id="IPR018316">
    <property type="entry name" value="Tubulin/FtsZ_2-layer-sand-dom"/>
</dbReference>
<dbReference type="InterPro" id="IPR008280">
    <property type="entry name" value="Tub_FtsZ_C"/>
</dbReference>
<dbReference type="GO" id="GO:0043093">
    <property type="term" value="P:FtsZ-dependent cytokinesis"/>
    <property type="evidence" value="ECO:0007669"/>
    <property type="project" value="UniProtKB-UniRule"/>
</dbReference>
<comment type="subunit">
    <text evidence="5">Homodimer. Polymerizes to form a dynamic ring structure in a strictly GTP-dependent manner. Interacts directly with several other division proteins.</text>
</comment>
<dbReference type="SMART" id="SM00864">
    <property type="entry name" value="Tubulin"/>
    <property type="match status" value="1"/>
</dbReference>
<feature type="binding site" evidence="5">
    <location>
        <position position="185"/>
    </location>
    <ligand>
        <name>GTP</name>
        <dbReference type="ChEBI" id="CHEBI:37565"/>
    </ligand>
</feature>
<dbReference type="RefSeq" id="WP_100916838.1">
    <property type="nucleotide sequence ID" value="NZ_CP025057.1"/>
</dbReference>
<dbReference type="KEGG" id="sfz:SFLOR_v1c08290"/>
<dbReference type="Pfam" id="PF00091">
    <property type="entry name" value="Tubulin"/>
    <property type="match status" value="1"/>
</dbReference>
<organism evidence="9 10">
    <name type="scientific">Spiroplasma floricola 23-6</name>
    <dbReference type="NCBI Taxonomy" id="1336749"/>
    <lineage>
        <taxon>Bacteria</taxon>
        <taxon>Bacillati</taxon>
        <taxon>Mycoplasmatota</taxon>
        <taxon>Mollicutes</taxon>
        <taxon>Entomoplasmatales</taxon>
        <taxon>Spiroplasmataceae</taxon>
        <taxon>Spiroplasma</taxon>
    </lineage>
</organism>
<gene>
    <name evidence="5 9" type="primary">ftsZ</name>
    <name evidence="9" type="ORF">SFLOR_v1c08290</name>
</gene>
<dbReference type="CDD" id="cd02201">
    <property type="entry name" value="FtsZ_type1"/>
    <property type="match status" value="1"/>
</dbReference>
<dbReference type="Gene3D" id="3.30.1330.20">
    <property type="entry name" value="Tubulin/FtsZ, C-terminal domain"/>
    <property type="match status" value="1"/>
</dbReference>
<evidence type="ECO:0000256" key="4">
    <source>
        <dbReference type="ARBA" id="ARBA00023210"/>
    </source>
</evidence>
<dbReference type="EMBL" id="CP025057">
    <property type="protein sequence ID" value="AUB31877.1"/>
    <property type="molecule type" value="Genomic_DNA"/>
</dbReference>
<keyword evidence="2 5" id="KW-0547">Nucleotide-binding</keyword>
<dbReference type="GO" id="GO:0005525">
    <property type="term" value="F:GTP binding"/>
    <property type="evidence" value="ECO:0007669"/>
    <property type="project" value="UniProtKB-UniRule"/>
</dbReference>
<feature type="domain" description="Tubulin/FtsZ GTPase" evidence="7">
    <location>
        <begin position="12"/>
        <end position="203"/>
    </location>
</feature>
<dbReference type="SUPFAM" id="SSF55307">
    <property type="entry name" value="Tubulin C-terminal domain-like"/>
    <property type="match status" value="1"/>
</dbReference>
<evidence type="ECO:0000256" key="1">
    <source>
        <dbReference type="ARBA" id="ARBA00009690"/>
    </source>
</evidence>
<dbReference type="FunFam" id="3.40.50.1440:FF:000001">
    <property type="entry name" value="Cell division protein FtsZ"/>
    <property type="match status" value="1"/>
</dbReference>
<dbReference type="InterPro" id="IPR024757">
    <property type="entry name" value="FtsZ_C"/>
</dbReference>
<dbReference type="SMART" id="SM00865">
    <property type="entry name" value="Tubulin_C"/>
    <property type="match status" value="1"/>
</dbReference>
<protein>
    <recommendedName>
        <fullName evidence="5 6">Cell division protein FtsZ</fullName>
    </recommendedName>
</protein>
<keyword evidence="10" id="KW-1185">Reference proteome</keyword>
<dbReference type="NCBIfam" id="TIGR00065">
    <property type="entry name" value="ftsZ"/>
    <property type="match status" value="1"/>
</dbReference>
<dbReference type="InterPro" id="IPR000158">
    <property type="entry name" value="Cell_div_FtsZ"/>
</dbReference>
<keyword evidence="4 5" id="KW-0717">Septation</keyword>
<evidence type="ECO:0000313" key="10">
    <source>
        <dbReference type="Proteomes" id="UP000231823"/>
    </source>
</evidence>
<evidence type="ECO:0000256" key="2">
    <source>
        <dbReference type="ARBA" id="ARBA00022741"/>
    </source>
</evidence>
<dbReference type="PANTHER" id="PTHR30314:SF3">
    <property type="entry name" value="MITOCHONDRIAL DIVISION PROTEIN FSZA"/>
    <property type="match status" value="1"/>
</dbReference>
<feature type="binding site" evidence="5">
    <location>
        <begin position="20"/>
        <end position="24"/>
    </location>
    <ligand>
        <name>GTP</name>
        <dbReference type="ChEBI" id="CHEBI:37565"/>
    </ligand>
</feature>
<keyword evidence="5 9" id="KW-0132">Cell division</keyword>
<comment type="function">
    <text evidence="5">Essential cell division protein that forms a contractile ring structure (Z ring) at the future cell division site. The regulation of the ring assembly controls the timing and the location of cell division. One of the functions of the FtsZ ring is to recruit other cell division proteins to the septum to produce a new cell wall between the dividing cells. Binds GTP and shows GTPase activity.</text>
</comment>
<dbReference type="OrthoDB" id="9813375at2"/>
<evidence type="ECO:0000259" key="7">
    <source>
        <dbReference type="SMART" id="SM00864"/>
    </source>
</evidence>
<dbReference type="PANTHER" id="PTHR30314">
    <property type="entry name" value="CELL DIVISION PROTEIN FTSZ-RELATED"/>
    <property type="match status" value="1"/>
</dbReference>
<dbReference type="GO" id="GO:0000917">
    <property type="term" value="P:division septum assembly"/>
    <property type="evidence" value="ECO:0007669"/>
    <property type="project" value="UniProtKB-KW"/>
</dbReference>
<reference evidence="9 10" key="1">
    <citation type="submission" date="2017-12" db="EMBL/GenBank/DDBJ databases">
        <title>Complete genome sequence of Spiroplasma floricola 23-6 (ATCC 29989).</title>
        <authorList>
            <person name="Tsai Y.-M."/>
            <person name="Wu P.-S."/>
            <person name="Lo W.-S."/>
            <person name="Kuo C.-H."/>
        </authorList>
    </citation>
    <scope>NUCLEOTIDE SEQUENCE [LARGE SCALE GENOMIC DNA]</scope>
    <source>
        <strain evidence="9 10">23-6</strain>
    </source>
</reference>
<comment type="similarity">
    <text evidence="1 5">Belongs to the FtsZ family.</text>
</comment>
<sequence length="421" mass="45470">MSTKLEFNQNAKIKVIGVGGGGCNAVNRMVDDNVQGVEFIVANTDAQVLSASAASTKIILGQQVSKGLGAGANPEIGKQAAIETEEEIKKVLQGSDLIFVAAGMGGGTGTGAAPEIARIAMETGALVIAIVTKPFRFEGRLRNSYAVQGLNELRKYVDSIIVISNDRLLEIIGGIPVQDSFREADNILKQGVQTITDLIAVPAVINLDFADVRTVMKGKGNALFGIGIGSGEDKAIEAANKAITSSLLETSIRGAKDAIINVTGGKTVSLNDAYDAVDIVQQASGEDVNIIFGIAINEHLDDDLIVTVIATGFDDEYVPPKIINDNSSQKTNEQQHLVSQQGVYQEEPVETVYDQRTSFMANQDKRPEYVKQMEEENRQGQERLVQWNQDNVDSEPKIAQKIEDSLEDEDGDFPTFLRKKW</sequence>
<evidence type="ECO:0000313" key="9">
    <source>
        <dbReference type="EMBL" id="AUB31877.1"/>
    </source>
</evidence>
<evidence type="ECO:0000259" key="8">
    <source>
        <dbReference type="SMART" id="SM00865"/>
    </source>
</evidence>
<name>A0A2K8SEI9_9MOLU</name>
<evidence type="ECO:0000256" key="6">
    <source>
        <dbReference type="NCBIfam" id="TIGR00065"/>
    </source>
</evidence>
<dbReference type="Pfam" id="PF12327">
    <property type="entry name" value="FtsZ_C"/>
    <property type="match status" value="1"/>
</dbReference>
<evidence type="ECO:0000256" key="3">
    <source>
        <dbReference type="ARBA" id="ARBA00023134"/>
    </source>
</evidence>
<dbReference type="InterPro" id="IPR045061">
    <property type="entry name" value="FtsZ/CetZ"/>
</dbReference>
<dbReference type="PRINTS" id="PR00423">
    <property type="entry name" value="CELLDVISFTSZ"/>
</dbReference>
<dbReference type="PROSITE" id="PS01134">
    <property type="entry name" value="FTSZ_1"/>
    <property type="match status" value="1"/>
</dbReference>